<reference evidence="1 2" key="1">
    <citation type="journal article" date="2016" name="Sci. Rep.">
        <title>The Dendrobium catenatum Lindl. genome sequence provides insights into polysaccharide synthase, floral development and adaptive evolution.</title>
        <authorList>
            <person name="Zhang G.Q."/>
            <person name="Xu Q."/>
            <person name="Bian C."/>
            <person name="Tsai W.C."/>
            <person name="Yeh C.M."/>
            <person name="Liu K.W."/>
            <person name="Yoshida K."/>
            <person name="Zhang L.S."/>
            <person name="Chang S.B."/>
            <person name="Chen F."/>
            <person name="Shi Y."/>
            <person name="Su Y.Y."/>
            <person name="Zhang Y.Q."/>
            <person name="Chen L.J."/>
            <person name="Yin Y."/>
            <person name="Lin M."/>
            <person name="Huang H."/>
            <person name="Deng H."/>
            <person name="Wang Z.W."/>
            <person name="Zhu S.L."/>
            <person name="Zhao X."/>
            <person name="Deng C."/>
            <person name="Niu S.C."/>
            <person name="Huang J."/>
            <person name="Wang M."/>
            <person name="Liu G.H."/>
            <person name="Yang H.J."/>
            <person name="Xiao X.J."/>
            <person name="Hsiao Y.Y."/>
            <person name="Wu W.L."/>
            <person name="Chen Y.Y."/>
            <person name="Mitsuda N."/>
            <person name="Ohme-Takagi M."/>
            <person name="Luo Y.B."/>
            <person name="Van de Peer Y."/>
            <person name="Liu Z.J."/>
        </authorList>
    </citation>
    <scope>NUCLEOTIDE SEQUENCE [LARGE SCALE GENOMIC DNA]</scope>
    <source>
        <tissue evidence="1">The whole plant</tissue>
    </source>
</reference>
<protein>
    <submittedName>
        <fullName evidence="1">Uncharacterized protein</fullName>
    </submittedName>
</protein>
<name>A0A2I0VSW9_9ASPA</name>
<organism evidence="1 2">
    <name type="scientific">Dendrobium catenatum</name>
    <dbReference type="NCBI Taxonomy" id="906689"/>
    <lineage>
        <taxon>Eukaryota</taxon>
        <taxon>Viridiplantae</taxon>
        <taxon>Streptophyta</taxon>
        <taxon>Embryophyta</taxon>
        <taxon>Tracheophyta</taxon>
        <taxon>Spermatophyta</taxon>
        <taxon>Magnoliopsida</taxon>
        <taxon>Liliopsida</taxon>
        <taxon>Asparagales</taxon>
        <taxon>Orchidaceae</taxon>
        <taxon>Epidendroideae</taxon>
        <taxon>Malaxideae</taxon>
        <taxon>Dendrobiinae</taxon>
        <taxon>Dendrobium</taxon>
    </lineage>
</organism>
<sequence>MNNSKTAAVERKEQMGMDDQILVEEQTVVVGAVVVVISPSKVVVEVSSIGAEQSQVPIMETSMVSKNICIPTNLNKFNVLSELEEEGEILEKEDTIISLLNDKGEENVHSPVGLYGLNMEPDKKEESSSCV</sequence>
<dbReference type="EMBL" id="KZ503267">
    <property type="protein sequence ID" value="PKU66505.1"/>
    <property type="molecule type" value="Genomic_DNA"/>
</dbReference>
<reference evidence="1 2" key="2">
    <citation type="journal article" date="2017" name="Nature">
        <title>The Apostasia genome and the evolution of orchids.</title>
        <authorList>
            <person name="Zhang G.Q."/>
            <person name="Liu K.W."/>
            <person name="Li Z."/>
            <person name="Lohaus R."/>
            <person name="Hsiao Y.Y."/>
            <person name="Niu S.C."/>
            <person name="Wang J.Y."/>
            <person name="Lin Y.C."/>
            <person name="Xu Q."/>
            <person name="Chen L.J."/>
            <person name="Yoshida K."/>
            <person name="Fujiwara S."/>
            <person name="Wang Z.W."/>
            <person name="Zhang Y.Q."/>
            <person name="Mitsuda N."/>
            <person name="Wang M."/>
            <person name="Liu G.H."/>
            <person name="Pecoraro L."/>
            <person name="Huang H.X."/>
            <person name="Xiao X.J."/>
            <person name="Lin M."/>
            <person name="Wu X.Y."/>
            <person name="Wu W.L."/>
            <person name="Chen Y.Y."/>
            <person name="Chang S.B."/>
            <person name="Sakamoto S."/>
            <person name="Ohme-Takagi M."/>
            <person name="Yagi M."/>
            <person name="Zeng S.J."/>
            <person name="Shen C.Y."/>
            <person name="Yeh C.M."/>
            <person name="Luo Y.B."/>
            <person name="Tsai W.C."/>
            <person name="Van de Peer Y."/>
            <person name="Liu Z.J."/>
        </authorList>
    </citation>
    <scope>NUCLEOTIDE SEQUENCE [LARGE SCALE GENOMIC DNA]</scope>
    <source>
        <tissue evidence="1">The whole plant</tissue>
    </source>
</reference>
<dbReference type="Proteomes" id="UP000233837">
    <property type="component" value="Unassembled WGS sequence"/>
</dbReference>
<evidence type="ECO:0000313" key="1">
    <source>
        <dbReference type="EMBL" id="PKU66505.1"/>
    </source>
</evidence>
<proteinExistence type="predicted"/>
<accession>A0A2I0VSW9</accession>
<dbReference type="AlphaFoldDB" id="A0A2I0VSW9"/>
<evidence type="ECO:0000313" key="2">
    <source>
        <dbReference type="Proteomes" id="UP000233837"/>
    </source>
</evidence>
<keyword evidence="2" id="KW-1185">Reference proteome</keyword>
<gene>
    <name evidence="1" type="ORF">MA16_Dca006833</name>
</gene>